<name>A0A8J4UZA4_9MYCE</name>
<dbReference type="GO" id="GO:0005737">
    <property type="term" value="C:cytoplasm"/>
    <property type="evidence" value="ECO:0007669"/>
    <property type="project" value="TreeGrafter"/>
</dbReference>
<dbReference type="InterPro" id="IPR013078">
    <property type="entry name" value="His_Pase_superF_clade-1"/>
</dbReference>
<dbReference type="GO" id="GO:0016791">
    <property type="term" value="F:phosphatase activity"/>
    <property type="evidence" value="ECO:0007669"/>
    <property type="project" value="TreeGrafter"/>
</dbReference>
<evidence type="ECO:0008006" key="3">
    <source>
        <dbReference type="Google" id="ProtNLM"/>
    </source>
</evidence>
<proteinExistence type="predicted"/>
<keyword evidence="2" id="KW-1185">Reference proteome</keyword>
<dbReference type="InterPro" id="IPR029033">
    <property type="entry name" value="His_PPase_superfam"/>
</dbReference>
<dbReference type="InterPro" id="IPR050275">
    <property type="entry name" value="PGM_Phosphatase"/>
</dbReference>
<evidence type="ECO:0000313" key="2">
    <source>
        <dbReference type="Proteomes" id="UP000695562"/>
    </source>
</evidence>
<organism evidence="1 2">
    <name type="scientific">Polysphondylium violaceum</name>
    <dbReference type="NCBI Taxonomy" id="133409"/>
    <lineage>
        <taxon>Eukaryota</taxon>
        <taxon>Amoebozoa</taxon>
        <taxon>Evosea</taxon>
        <taxon>Eumycetozoa</taxon>
        <taxon>Dictyostelia</taxon>
        <taxon>Dictyosteliales</taxon>
        <taxon>Dictyosteliaceae</taxon>
        <taxon>Polysphondylium</taxon>
    </lineage>
</organism>
<comment type="caution">
    <text evidence="1">The sequence shown here is derived from an EMBL/GenBank/DDBJ whole genome shotgun (WGS) entry which is preliminary data.</text>
</comment>
<dbReference type="CDD" id="cd07067">
    <property type="entry name" value="HP_PGM_like"/>
    <property type="match status" value="1"/>
</dbReference>
<sequence>MSTNTMDGASTTAVTVPTTGRKKIYLIRHAQSTYNASARKGYDPMLFDARLSELGITQAEELANNITKLPSIPQLIVSTPMSRALHTTKRGILEYAKCNNIPVMVSPLHHEFVRTSDDNGRPKSLVAKDYPEFDLSQLEERWWWLPANIKDDFSIDTEEYFKTVGYQESEEHLMTRISKFKEWINQRPETVMVFVGHSDFFYHLFEKKLPYFKNCQIVEWYPDTMESVNITN</sequence>
<gene>
    <name evidence="1" type="ORF">CYY_005949</name>
</gene>
<accession>A0A8J4UZA4</accession>
<protein>
    <recommendedName>
        <fullName evidence="3">Phosphoglycerate mutase family protein</fullName>
    </recommendedName>
</protein>
<dbReference type="PANTHER" id="PTHR48100:SF1">
    <property type="entry name" value="HISTIDINE PHOSPHATASE FAMILY PROTEIN-RELATED"/>
    <property type="match status" value="1"/>
</dbReference>
<dbReference type="SMART" id="SM00855">
    <property type="entry name" value="PGAM"/>
    <property type="match status" value="1"/>
</dbReference>
<dbReference type="Gene3D" id="3.40.50.1240">
    <property type="entry name" value="Phosphoglycerate mutase-like"/>
    <property type="match status" value="1"/>
</dbReference>
<reference evidence="1" key="1">
    <citation type="submission" date="2020-01" db="EMBL/GenBank/DDBJ databases">
        <title>Development of genomics and gene disruption for Polysphondylium violaceum indicates a role for the polyketide synthase stlB in stalk morphogenesis.</title>
        <authorList>
            <person name="Narita B."/>
            <person name="Kawabe Y."/>
            <person name="Kin K."/>
            <person name="Saito T."/>
            <person name="Gibbs R."/>
            <person name="Kuspa A."/>
            <person name="Muzny D."/>
            <person name="Queller D."/>
            <person name="Richards S."/>
            <person name="Strassman J."/>
            <person name="Sucgang R."/>
            <person name="Worley K."/>
            <person name="Schaap P."/>
        </authorList>
    </citation>
    <scope>NUCLEOTIDE SEQUENCE</scope>
    <source>
        <strain evidence="1">QSvi11</strain>
    </source>
</reference>
<dbReference type="PANTHER" id="PTHR48100">
    <property type="entry name" value="BROAD-SPECIFICITY PHOSPHATASE YOR283W-RELATED"/>
    <property type="match status" value="1"/>
</dbReference>
<evidence type="ECO:0000313" key="1">
    <source>
        <dbReference type="EMBL" id="KAF2072733.1"/>
    </source>
</evidence>
<dbReference type="Pfam" id="PF00300">
    <property type="entry name" value="His_Phos_1"/>
    <property type="match status" value="1"/>
</dbReference>
<dbReference type="SUPFAM" id="SSF53254">
    <property type="entry name" value="Phosphoglycerate mutase-like"/>
    <property type="match status" value="1"/>
</dbReference>
<dbReference type="OrthoDB" id="496981at2759"/>
<dbReference type="AlphaFoldDB" id="A0A8J4UZA4"/>
<dbReference type="Proteomes" id="UP000695562">
    <property type="component" value="Unassembled WGS sequence"/>
</dbReference>
<dbReference type="EMBL" id="AJWJ01000252">
    <property type="protein sequence ID" value="KAF2072733.1"/>
    <property type="molecule type" value="Genomic_DNA"/>
</dbReference>